<dbReference type="EMBL" id="CP002198">
    <property type="protein sequence ID" value="ADN12546.1"/>
    <property type="molecule type" value="Genomic_DNA"/>
</dbReference>
<evidence type="ECO:0000313" key="1">
    <source>
        <dbReference type="EMBL" id="ADN12546.1"/>
    </source>
</evidence>
<keyword evidence="2" id="KW-1185">Reference proteome</keyword>
<dbReference type="KEGG" id="cyj:Cyan7822_0504"/>
<accession>E0U8B0</accession>
<proteinExistence type="predicted"/>
<organism evidence="1 2">
    <name type="scientific">Gloeothece verrucosa (strain PCC 7822)</name>
    <name type="common">Cyanothece sp. (strain PCC 7822)</name>
    <dbReference type="NCBI Taxonomy" id="497965"/>
    <lineage>
        <taxon>Bacteria</taxon>
        <taxon>Bacillati</taxon>
        <taxon>Cyanobacteriota</taxon>
        <taxon>Cyanophyceae</taxon>
        <taxon>Oscillatoriophycideae</taxon>
        <taxon>Chroococcales</taxon>
        <taxon>Aphanothecaceae</taxon>
        <taxon>Gloeothece</taxon>
        <taxon>Gloeothece verrucosa</taxon>
    </lineage>
</organism>
<gene>
    <name evidence="1" type="ordered locus">Cyan7822_0504</name>
</gene>
<dbReference type="AlphaFoldDB" id="E0U8B0"/>
<dbReference type="HOGENOM" id="CLU_2355056_0_0_3"/>
<name>E0U8B0_GLOV7</name>
<dbReference type="STRING" id="497965.Cyan7822_0504"/>
<dbReference type="Proteomes" id="UP000008206">
    <property type="component" value="Chromosome"/>
</dbReference>
<evidence type="ECO:0000313" key="2">
    <source>
        <dbReference type="Proteomes" id="UP000008206"/>
    </source>
</evidence>
<reference evidence="2" key="1">
    <citation type="journal article" date="2011" name="MBio">
        <title>Novel metabolic attributes of the genus Cyanothece, comprising a group of unicellular nitrogen-fixing Cyanobacteria.</title>
        <authorList>
            <person name="Bandyopadhyay A."/>
            <person name="Elvitigala T."/>
            <person name="Welsh E."/>
            <person name="Stockel J."/>
            <person name="Liberton M."/>
            <person name="Min H."/>
            <person name="Sherman L.A."/>
            <person name="Pakrasi H.B."/>
        </authorList>
    </citation>
    <scope>NUCLEOTIDE SEQUENCE [LARGE SCALE GENOMIC DNA]</scope>
    <source>
        <strain evidence="2">PCC 7822</strain>
    </source>
</reference>
<protein>
    <submittedName>
        <fullName evidence="1">Uncharacterized protein</fullName>
    </submittedName>
</protein>
<sequence>MPTEIWLQDQPLSQLSVSASIKVDAAATDGTSTVKIFARLDFHPAATLGTTISVPKGNQHSIDEVVLMTLKLSRWVGLPSMRSLCGYSNVNSRQHP</sequence>